<reference evidence="4" key="1">
    <citation type="journal article" date="2015" name="Nat. Plants">
        <title>Genome expansion of Arabis alpina linked with retrotransposition and reduced symmetric DNA methylation.</title>
        <authorList>
            <person name="Willing E.M."/>
            <person name="Rawat V."/>
            <person name="Mandakova T."/>
            <person name="Maumus F."/>
            <person name="James G.V."/>
            <person name="Nordstroem K.J."/>
            <person name="Becker C."/>
            <person name="Warthmann N."/>
            <person name="Chica C."/>
            <person name="Szarzynska B."/>
            <person name="Zytnicki M."/>
            <person name="Albani M.C."/>
            <person name="Kiefer C."/>
            <person name="Bergonzi S."/>
            <person name="Castaings L."/>
            <person name="Mateos J.L."/>
            <person name="Berns M.C."/>
            <person name="Bujdoso N."/>
            <person name="Piofczyk T."/>
            <person name="de Lorenzo L."/>
            <person name="Barrero-Sicilia C."/>
            <person name="Mateos I."/>
            <person name="Piednoel M."/>
            <person name="Hagmann J."/>
            <person name="Chen-Min-Tao R."/>
            <person name="Iglesias-Fernandez R."/>
            <person name="Schuster S.C."/>
            <person name="Alonso-Blanco C."/>
            <person name="Roudier F."/>
            <person name="Carbonero P."/>
            <person name="Paz-Ares J."/>
            <person name="Davis S.J."/>
            <person name="Pecinka A."/>
            <person name="Quesneville H."/>
            <person name="Colot V."/>
            <person name="Lysak M.A."/>
            <person name="Weigel D."/>
            <person name="Coupland G."/>
            <person name="Schneeberger K."/>
        </authorList>
    </citation>
    <scope>NUCLEOTIDE SEQUENCE [LARGE SCALE GENOMIC DNA]</scope>
    <source>
        <strain evidence="4">cv. Pajares</strain>
    </source>
</reference>
<evidence type="ECO:0000313" key="4">
    <source>
        <dbReference type="Proteomes" id="UP000029120"/>
    </source>
</evidence>
<keyword evidence="4" id="KW-1185">Reference proteome</keyword>
<dbReference type="PRINTS" id="PR00348">
    <property type="entry name" value="UBIQUITIN"/>
</dbReference>
<dbReference type="EMBL" id="CM002874">
    <property type="protein sequence ID" value="KFK33161.1"/>
    <property type="molecule type" value="Genomic_DNA"/>
</dbReference>
<accession>A0A087GTF9</accession>
<dbReference type="OMA" id="DAFMRIF"/>
<dbReference type="Gramene" id="KFK33161">
    <property type="protein sequence ID" value="KFK33161"/>
    <property type="gene ID" value="AALP_AA6G338400"/>
</dbReference>
<keyword evidence="1" id="KW-1017">Isopeptide bond</keyword>
<dbReference type="OrthoDB" id="428577at2759"/>
<dbReference type="InterPro" id="IPR000626">
    <property type="entry name" value="Ubiquitin-like_dom"/>
</dbReference>
<dbReference type="InterPro" id="IPR019956">
    <property type="entry name" value="Ubiquitin_dom"/>
</dbReference>
<dbReference type="Gene3D" id="3.10.20.90">
    <property type="entry name" value="Phosphatidylinositol 3-kinase Catalytic Subunit, Chain A, domain 1"/>
    <property type="match status" value="1"/>
</dbReference>
<dbReference type="InterPro" id="IPR029071">
    <property type="entry name" value="Ubiquitin-like_domsf"/>
</dbReference>
<gene>
    <name evidence="3" type="ordered locus">AALP_Aa6g338400</name>
</gene>
<dbReference type="AlphaFoldDB" id="A0A087GTF9"/>
<name>A0A087GTF9_ARAAL</name>
<dbReference type="PANTHER" id="PTHR10666">
    <property type="entry name" value="UBIQUITIN"/>
    <property type="match status" value="1"/>
</dbReference>
<dbReference type="Proteomes" id="UP000029120">
    <property type="component" value="Chromosome 6"/>
</dbReference>
<dbReference type="CDD" id="cd17039">
    <property type="entry name" value="Ubl_ubiquitin_like"/>
    <property type="match status" value="1"/>
</dbReference>
<evidence type="ECO:0000313" key="3">
    <source>
        <dbReference type="EMBL" id="KFK33161.1"/>
    </source>
</evidence>
<dbReference type="Pfam" id="PF00240">
    <property type="entry name" value="ubiquitin"/>
    <property type="match status" value="1"/>
</dbReference>
<dbReference type="eggNOG" id="KOG0001">
    <property type="taxonomic scope" value="Eukaryota"/>
</dbReference>
<evidence type="ECO:0000256" key="1">
    <source>
        <dbReference type="ARBA" id="ARBA00022499"/>
    </source>
</evidence>
<dbReference type="SUPFAM" id="SSF54236">
    <property type="entry name" value="Ubiquitin-like"/>
    <property type="match status" value="1"/>
</dbReference>
<organism evidence="3 4">
    <name type="scientific">Arabis alpina</name>
    <name type="common">Alpine rock-cress</name>
    <dbReference type="NCBI Taxonomy" id="50452"/>
    <lineage>
        <taxon>Eukaryota</taxon>
        <taxon>Viridiplantae</taxon>
        <taxon>Streptophyta</taxon>
        <taxon>Embryophyta</taxon>
        <taxon>Tracheophyta</taxon>
        <taxon>Spermatophyta</taxon>
        <taxon>Magnoliopsida</taxon>
        <taxon>eudicotyledons</taxon>
        <taxon>Gunneridae</taxon>
        <taxon>Pentapetalae</taxon>
        <taxon>rosids</taxon>
        <taxon>malvids</taxon>
        <taxon>Brassicales</taxon>
        <taxon>Brassicaceae</taxon>
        <taxon>Arabideae</taxon>
        <taxon>Arabis</taxon>
    </lineage>
</organism>
<dbReference type="PROSITE" id="PS50053">
    <property type="entry name" value="UBIQUITIN_2"/>
    <property type="match status" value="1"/>
</dbReference>
<protein>
    <recommendedName>
        <fullName evidence="2">Ubiquitin-like domain-containing protein</fullName>
    </recommendedName>
</protein>
<dbReference type="SMART" id="SM00213">
    <property type="entry name" value="UBQ"/>
    <property type="match status" value="1"/>
</dbReference>
<evidence type="ECO:0000259" key="2">
    <source>
        <dbReference type="PROSITE" id="PS50053"/>
    </source>
</evidence>
<feature type="domain" description="Ubiquitin-like" evidence="2">
    <location>
        <begin position="72"/>
        <end position="148"/>
    </location>
</feature>
<proteinExistence type="predicted"/>
<sequence length="148" mass="16529">METQRAGKKRTRSSAMEISIKTVKGKTINLEVDDNSETIDLKIHGPTRQLVIRLGPEPGSDSDQDSDEEGVIRMIISTLNGKTYNVKVKETETIANVKTKIHGQGGPPVDEQRLMYEGRQLIDNWRTVAHYRVKTGSTLVMMSRLCGC</sequence>
<dbReference type="GO" id="GO:0003729">
    <property type="term" value="F:mRNA binding"/>
    <property type="evidence" value="ECO:0007669"/>
    <property type="project" value="UniProtKB-ARBA"/>
</dbReference>
<dbReference type="InterPro" id="IPR050158">
    <property type="entry name" value="Ubiquitin_ubiquitin-like"/>
</dbReference>